<comment type="caution">
    <text evidence="2">The sequence shown here is derived from an EMBL/GenBank/DDBJ whole genome shotgun (WGS) entry which is preliminary data.</text>
</comment>
<dbReference type="AlphaFoldDB" id="A0A9N7ZCA3"/>
<keyword evidence="3" id="KW-1185">Reference proteome</keyword>
<accession>A0A9N7ZCA3</accession>
<reference evidence="2" key="1">
    <citation type="submission" date="2020-03" db="EMBL/GenBank/DDBJ databases">
        <authorList>
            <person name="Weist P."/>
        </authorList>
    </citation>
    <scope>NUCLEOTIDE SEQUENCE</scope>
</reference>
<feature type="region of interest" description="Disordered" evidence="1">
    <location>
        <begin position="62"/>
        <end position="111"/>
    </location>
</feature>
<feature type="compositionally biased region" description="Acidic residues" evidence="1">
    <location>
        <begin position="75"/>
        <end position="84"/>
    </location>
</feature>
<evidence type="ECO:0000313" key="3">
    <source>
        <dbReference type="Proteomes" id="UP001153269"/>
    </source>
</evidence>
<gene>
    <name evidence="2" type="ORF">PLEPLA_LOCUS45629</name>
</gene>
<feature type="compositionally biased region" description="Gly residues" evidence="1">
    <location>
        <begin position="92"/>
        <end position="111"/>
    </location>
</feature>
<proteinExistence type="predicted"/>
<dbReference type="EMBL" id="CADEAL010004358">
    <property type="protein sequence ID" value="CAB1457802.1"/>
    <property type="molecule type" value="Genomic_DNA"/>
</dbReference>
<protein>
    <submittedName>
        <fullName evidence="2">Uncharacterized protein</fullName>
    </submittedName>
</protein>
<evidence type="ECO:0000256" key="1">
    <source>
        <dbReference type="SAM" id="MobiDB-lite"/>
    </source>
</evidence>
<dbReference type="Proteomes" id="UP001153269">
    <property type="component" value="Unassembled WGS sequence"/>
</dbReference>
<organism evidence="2 3">
    <name type="scientific">Pleuronectes platessa</name>
    <name type="common">European plaice</name>
    <dbReference type="NCBI Taxonomy" id="8262"/>
    <lineage>
        <taxon>Eukaryota</taxon>
        <taxon>Metazoa</taxon>
        <taxon>Chordata</taxon>
        <taxon>Craniata</taxon>
        <taxon>Vertebrata</taxon>
        <taxon>Euteleostomi</taxon>
        <taxon>Actinopterygii</taxon>
        <taxon>Neopterygii</taxon>
        <taxon>Teleostei</taxon>
        <taxon>Neoteleostei</taxon>
        <taxon>Acanthomorphata</taxon>
        <taxon>Carangaria</taxon>
        <taxon>Pleuronectiformes</taxon>
        <taxon>Pleuronectoidei</taxon>
        <taxon>Pleuronectidae</taxon>
        <taxon>Pleuronectes</taxon>
    </lineage>
</organism>
<feature type="non-terminal residue" evidence="2">
    <location>
        <position position="1"/>
    </location>
</feature>
<evidence type="ECO:0000313" key="2">
    <source>
        <dbReference type="EMBL" id="CAB1457802.1"/>
    </source>
</evidence>
<sequence>MLIPGLNLTKVSMSMETSKQTHRPEDEEVLTNQAYDASGLIEPCALLRLLLWELLYAEAMRTEGPRSPTMPASDNQDEMSDEREEVYKRQGGWEGGGAKGRQRGGDGVCGK</sequence>
<name>A0A9N7ZCA3_PLEPL</name>